<dbReference type="SUPFAM" id="SSF144091">
    <property type="entry name" value="Rhomboid-like"/>
    <property type="match status" value="1"/>
</dbReference>
<dbReference type="EMBL" id="JBHUJB010000005">
    <property type="protein sequence ID" value="MFD2157309.1"/>
    <property type="molecule type" value="Genomic_DNA"/>
</dbReference>
<keyword evidence="3 5" id="KW-1133">Transmembrane helix</keyword>
<comment type="subcellular location">
    <subcellularLocation>
        <location evidence="1">Membrane</location>
        <topology evidence="1">Multi-pass membrane protein</topology>
    </subcellularLocation>
</comment>
<evidence type="ECO:0000256" key="4">
    <source>
        <dbReference type="ARBA" id="ARBA00023136"/>
    </source>
</evidence>
<name>A0ABW4Z5S7_9BACT</name>
<sequence length="146" mass="16343">MIRLTRRFIHFGKKRPIFWILAWASWFITLWILSSGNPAPEKTPDIPHLDKIVHFGYFFGGAGLFCAWLTHHFQNLSSRTCVLISTLMGAIVGIIDEYHQSFTPGRSGNDLGDWIADTSGALVGAITMLWVIKLTSTPKKSAHTSN</sequence>
<evidence type="ECO:0000256" key="1">
    <source>
        <dbReference type="ARBA" id="ARBA00004141"/>
    </source>
</evidence>
<dbReference type="NCBIfam" id="NF037970">
    <property type="entry name" value="vanZ_1"/>
    <property type="match status" value="1"/>
</dbReference>
<feature type="domain" description="VanZ-like" evidence="6">
    <location>
        <begin position="42"/>
        <end position="129"/>
    </location>
</feature>
<evidence type="ECO:0000313" key="8">
    <source>
        <dbReference type="Proteomes" id="UP001597389"/>
    </source>
</evidence>
<feature type="transmembrane region" description="Helical" evidence="5">
    <location>
        <begin position="76"/>
        <end position="94"/>
    </location>
</feature>
<proteinExistence type="predicted"/>
<keyword evidence="4 5" id="KW-0472">Membrane</keyword>
<dbReference type="InterPro" id="IPR035952">
    <property type="entry name" value="Rhomboid-like_sf"/>
</dbReference>
<gene>
    <name evidence="7" type="ORF">ACFSW8_00185</name>
</gene>
<evidence type="ECO:0000259" key="6">
    <source>
        <dbReference type="Pfam" id="PF04892"/>
    </source>
</evidence>
<dbReference type="RefSeq" id="WP_377086045.1">
    <property type="nucleotide sequence ID" value="NZ_JBHSJL010000014.1"/>
</dbReference>
<dbReference type="PANTHER" id="PTHR28008">
    <property type="entry name" value="DOMAIN PROTEIN, PUTATIVE (AFU_ORTHOLOGUE AFUA_3G10980)-RELATED"/>
    <property type="match status" value="1"/>
</dbReference>
<evidence type="ECO:0000313" key="7">
    <source>
        <dbReference type="EMBL" id="MFD2157309.1"/>
    </source>
</evidence>
<dbReference type="InterPro" id="IPR006976">
    <property type="entry name" value="VanZ-like"/>
</dbReference>
<protein>
    <submittedName>
        <fullName evidence="7">VanZ family protein</fullName>
    </submittedName>
</protein>
<dbReference type="Pfam" id="PF04892">
    <property type="entry name" value="VanZ"/>
    <property type="match status" value="1"/>
</dbReference>
<dbReference type="Proteomes" id="UP001597389">
    <property type="component" value="Unassembled WGS sequence"/>
</dbReference>
<reference evidence="8" key="1">
    <citation type="journal article" date="2019" name="Int. J. Syst. Evol. Microbiol.">
        <title>The Global Catalogue of Microorganisms (GCM) 10K type strain sequencing project: providing services to taxonomists for standard genome sequencing and annotation.</title>
        <authorList>
            <consortium name="The Broad Institute Genomics Platform"/>
            <consortium name="The Broad Institute Genome Sequencing Center for Infectious Disease"/>
            <person name="Wu L."/>
            <person name="Ma J."/>
        </authorList>
    </citation>
    <scope>NUCLEOTIDE SEQUENCE [LARGE SCALE GENOMIC DNA]</scope>
    <source>
        <strain evidence="8">CCUG 57942</strain>
    </source>
</reference>
<organism evidence="7 8">
    <name type="scientific">Rubritalea tangerina</name>
    <dbReference type="NCBI Taxonomy" id="430798"/>
    <lineage>
        <taxon>Bacteria</taxon>
        <taxon>Pseudomonadati</taxon>
        <taxon>Verrucomicrobiota</taxon>
        <taxon>Verrucomicrobiia</taxon>
        <taxon>Verrucomicrobiales</taxon>
        <taxon>Rubritaleaceae</taxon>
        <taxon>Rubritalea</taxon>
    </lineage>
</organism>
<evidence type="ECO:0000256" key="3">
    <source>
        <dbReference type="ARBA" id="ARBA00022989"/>
    </source>
</evidence>
<feature type="transmembrane region" description="Helical" evidence="5">
    <location>
        <begin position="52"/>
        <end position="69"/>
    </location>
</feature>
<accession>A0ABW4Z5S7</accession>
<feature type="transmembrane region" description="Helical" evidence="5">
    <location>
        <begin position="114"/>
        <end position="132"/>
    </location>
</feature>
<keyword evidence="8" id="KW-1185">Reference proteome</keyword>
<evidence type="ECO:0000256" key="5">
    <source>
        <dbReference type="SAM" id="Phobius"/>
    </source>
</evidence>
<comment type="caution">
    <text evidence="7">The sequence shown here is derived from an EMBL/GenBank/DDBJ whole genome shotgun (WGS) entry which is preliminary data.</text>
</comment>
<evidence type="ECO:0000256" key="2">
    <source>
        <dbReference type="ARBA" id="ARBA00022692"/>
    </source>
</evidence>
<keyword evidence="2 5" id="KW-0812">Transmembrane</keyword>
<dbReference type="PANTHER" id="PTHR28008:SF1">
    <property type="entry name" value="DOMAIN PROTEIN, PUTATIVE (AFU_ORTHOLOGUE AFUA_3G10980)-RELATED"/>
    <property type="match status" value="1"/>
</dbReference>
<feature type="transmembrane region" description="Helical" evidence="5">
    <location>
        <begin position="16"/>
        <end position="32"/>
    </location>
</feature>